<dbReference type="AlphaFoldDB" id="A0A4U0P8M8"/>
<dbReference type="InterPro" id="IPR009056">
    <property type="entry name" value="Cyt_c-like_dom"/>
</dbReference>
<evidence type="ECO:0000256" key="9">
    <source>
        <dbReference type="PIRSR" id="PIRSR000294-2"/>
    </source>
</evidence>
<dbReference type="PANTHER" id="PTHR30600:SF10">
    <property type="entry name" value="BLL6722 PROTEIN"/>
    <property type="match status" value="1"/>
</dbReference>
<feature type="domain" description="Cytochrome c" evidence="10">
    <location>
        <begin position="206"/>
        <end position="327"/>
    </location>
</feature>
<dbReference type="GO" id="GO:0020037">
    <property type="term" value="F:heme binding"/>
    <property type="evidence" value="ECO:0007669"/>
    <property type="project" value="InterPro"/>
</dbReference>
<evidence type="ECO:0000256" key="8">
    <source>
        <dbReference type="PIRSR" id="PIRSR000294-1"/>
    </source>
</evidence>
<dbReference type="InterPro" id="IPR026259">
    <property type="entry name" value="MauG/Cytc_peroxidase"/>
</dbReference>
<keyword evidence="2 8" id="KW-0349">Heme</keyword>
<feature type="binding site" description="covalent" evidence="8">
    <location>
        <position position="219"/>
    </location>
    <ligand>
        <name>heme c</name>
        <dbReference type="ChEBI" id="CHEBI:61717"/>
        <label>2</label>
    </ligand>
</feature>
<feature type="binding site" description="covalent" evidence="8">
    <location>
        <position position="222"/>
    </location>
    <ligand>
        <name>heme c</name>
        <dbReference type="ChEBI" id="CHEBI:61717"/>
        <label>2</label>
    </ligand>
</feature>
<dbReference type="RefSeq" id="WP_136899708.1">
    <property type="nucleotide sequence ID" value="NZ_SUME01000001.1"/>
</dbReference>
<keyword evidence="5" id="KW-0574">Periplasm</keyword>
<evidence type="ECO:0000256" key="5">
    <source>
        <dbReference type="ARBA" id="ARBA00022764"/>
    </source>
</evidence>
<dbReference type="SUPFAM" id="SSF46626">
    <property type="entry name" value="Cytochrome c"/>
    <property type="match status" value="2"/>
</dbReference>
<comment type="cofactor">
    <cofactor evidence="8">
        <name>heme</name>
        <dbReference type="ChEBI" id="CHEBI:30413"/>
    </cofactor>
    <text evidence="8">Binds 2 heme groups.</text>
</comment>
<dbReference type="PANTHER" id="PTHR30600">
    <property type="entry name" value="CYTOCHROME C PEROXIDASE-RELATED"/>
    <property type="match status" value="1"/>
</dbReference>
<keyword evidence="4" id="KW-0732">Signal</keyword>
<keyword evidence="12" id="KW-1185">Reference proteome</keyword>
<evidence type="ECO:0000256" key="1">
    <source>
        <dbReference type="ARBA" id="ARBA00004418"/>
    </source>
</evidence>
<dbReference type="Pfam" id="PF00034">
    <property type="entry name" value="Cytochrom_C"/>
    <property type="match status" value="1"/>
</dbReference>
<evidence type="ECO:0000259" key="10">
    <source>
        <dbReference type="PROSITE" id="PS51007"/>
    </source>
</evidence>
<evidence type="ECO:0000256" key="3">
    <source>
        <dbReference type="ARBA" id="ARBA00022723"/>
    </source>
</evidence>
<keyword evidence="6" id="KW-0560">Oxidoreductase</keyword>
<evidence type="ECO:0000313" key="12">
    <source>
        <dbReference type="Proteomes" id="UP000306808"/>
    </source>
</evidence>
<evidence type="ECO:0000313" key="11">
    <source>
        <dbReference type="EMBL" id="TJZ63162.1"/>
    </source>
</evidence>
<dbReference type="EMBL" id="SUME01000001">
    <property type="protein sequence ID" value="TJZ63162.1"/>
    <property type="molecule type" value="Genomic_DNA"/>
</dbReference>
<name>A0A4U0P8M8_9SPHI</name>
<gene>
    <name evidence="11" type="ORF">FAZ15_02375</name>
</gene>
<evidence type="ECO:0000256" key="4">
    <source>
        <dbReference type="ARBA" id="ARBA00022729"/>
    </source>
</evidence>
<keyword evidence="7 9" id="KW-0408">Iron</keyword>
<reference evidence="11 12" key="1">
    <citation type="submission" date="2019-04" db="EMBL/GenBank/DDBJ databases">
        <title>Sphingobacterium olei sp. nov., isolated from oil-contaminated soil.</title>
        <authorList>
            <person name="Liu B."/>
        </authorList>
    </citation>
    <scope>NUCLEOTIDE SEQUENCE [LARGE SCALE GENOMIC DNA]</scope>
    <source>
        <strain evidence="11 12">HAL-9</strain>
    </source>
</reference>
<comment type="caution">
    <text evidence="11">The sequence shown here is derived from an EMBL/GenBank/DDBJ whole genome shotgun (WGS) entry which is preliminary data.</text>
</comment>
<dbReference type="PIRSF" id="PIRSF000294">
    <property type="entry name" value="Cytochrome-c_peroxidase"/>
    <property type="match status" value="1"/>
</dbReference>
<dbReference type="PROSITE" id="PS51007">
    <property type="entry name" value="CYTC"/>
    <property type="match status" value="1"/>
</dbReference>
<feature type="binding site" description="covalent" evidence="8">
    <location>
        <position position="76"/>
    </location>
    <ligand>
        <name>heme c</name>
        <dbReference type="ChEBI" id="CHEBI:61717"/>
        <label>1</label>
    </ligand>
</feature>
<dbReference type="Pfam" id="PF03150">
    <property type="entry name" value="CCP_MauG"/>
    <property type="match status" value="1"/>
</dbReference>
<dbReference type="InterPro" id="IPR036909">
    <property type="entry name" value="Cyt_c-like_dom_sf"/>
</dbReference>
<evidence type="ECO:0000256" key="6">
    <source>
        <dbReference type="ARBA" id="ARBA00023002"/>
    </source>
</evidence>
<accession>A0A4U0P8M8</accession>
<dbReference type="PROSITE" id="PS51257">
    <property type="entry name" value="PROKAR_LIPOPROTEIN"/>
    <property type="match status" value="1"/>
</dbReference>
<dbReference type="GO" id="GO:0009055">
    <property type="term" value="F:electron transfer activity"/>
    <property type="evidence" value="ECO:0007669"/>
    <property type="project" value="InterPro"/>
</dbReference>
<organism evidence="11 12">
    <name type="scientific">Sphingobacterium olei</name>
    <dbReference type="NCBI Taxonomy" id="2571155"/>
    <lineage>
        <taxon>Bacteria</taxon>
        <taxon>Pseudomonadati</taxon>
        <taxon>Bacteroidota</taxon>
        <taxon>Sphingobacteriia</taxon>
        <taxon>Sphingobacteriales</taxon>
        <taxon>Sphingobacteriaceae</taxon>
        <taxon>Sphingobacterium</taxon>
    </lineage>
</organism>
<feature type="binding site" description="axial binding residue" evidence="9">
    <location>
        <position position="223"/>
    </location>
    <ligand>
        <name>heme c</name>
        <dbReference type="ChEBI" id="CHEBI:61717"/>
        <label>2</label>
    </ligand>
    <ligandPart>
        <name>Fe</name>
        <dbReference type="ChEBI" id="CHEBI:18248"/>
    </ligandPart>
</feature>
<proteinExistence type="predicted"/>
<dbReference type="OrthoDB" id="9805202at2"/>
<keyword evidence="3 9" id="KW-0479">Metal-binding</keyword>
<comment type="PTM">
    <text evidence="8">Binds 2 heme groups per subunit.</text>
</comment>
<feature type="binding site" description="axial binding residue" evidence="9">
    <location>
        <position position="80"/>
    </location>
    <ligand>
        <name>heme c</name>
        <dbReference type="ChEBI" id="CHEBI:61717"/>
        <label>1</label>
    </ligand>
    <ligandPart>
        <name>Fe</name>
        <dbReference type="ChEBI" id="CHEBI:18248"/>
    </ligandPart>
</feature>
<dbReference type="InterPro" id="IPR004852">
    <property type="entry name" value="Di-haem_cyt_c_peroxidsae"/>
</dbReference>
<dbReference type="GO" id="GO:0004130">
    <property type="term" value="F:cytochrome-c peroxidase activity"/>
    <property type="evidence" value="ECO:0007669"/>
    <property type="project" value="TreeGrafter"/>
</dbReference>
<sequence>MNKRQILFFIGIIGLVIACQKTDDKLDTSLFEFVQPEHFPAPVYNLASNPISKEGFELGRKLFYDPILSRNNTISCGSCHISQHAFTHHGHDVSHGIDDRLGVRNSMPLMNLAWSKGFFWDGGVFHLDLAPIAPIENEVEMDEQFVTVLEKLRNSKDYPTLFQKAFGSSEINSVNTLQALSQFMLLLISDNSKYDKVIRKETNFSAAEQRGYTLYQQKCSTCHQEPLFTDYSYRDNGLGINPSQDQGRYEITGLESDKLKFKVPSLRNLAYTSPYMHDGSFITLEAVINHYRREIKQTDNLDPLLRNGIALSNMEVSDLTAFLNTLNDEKFIRNTLFSEQP</sequence>
<evidence type="ECO:0000256" key="7">
    <source>
        <dbReference type="ARBA" id="ARBA00023004"/>
    </source>
</evidence>
<dbReference type="InterPro" id="IPR051395">
    <property type="entry name" value="Cytochrome_c_Peroxidase/MauG"/>
</dbReference>
<evidence type="ECO:0000256" key="2">
    <source>
        <dbReference type="ARBA" id="ARBA00022617"/>
    </source>
</evidence>
<protein>
    <submittedName>
        <fullName evidence="11">C-type cytochrome</fullName>
    </submittedName>
</protein>
<dbReference type="GO" id="GO:0042597">
    <property type="term" value="C:periplasmic space"/>
    <property type="evidence" value="ECO:0007669"/>
    <property type="project" value="UniProtKB-SubCell"/>
</dbReference>
<comment type="subcellular location">
    <subcellularLocation>
        <location evidence="1">Periplasm</location>
    </subcellularLocation>
</comment>
<dbReference type="Gene3D" id="1.10.760.10">
    <property type="entry name" value="Cytochrome c-like domain"/>
    <property type="match status" value="2"/>
</dbReference>
<feature type="binding site" description="covalent" evidence="8">
    <location>
        <position position="79"/>
    </location>
    <ligand>
        <name>heme c</name>
        <dbReference type="ChEBI" id="CHEBI:61717"/>
        <label>1</label>
    </ligand>
</feature>
<dbReference type="Proteomes" id="UP000306808">
    <property type="component" value="Unassembled WGS sequence"/>
</dbReference>
<dbReference type="GO" id="GO:0046872">
    <property type="term" value="F:metal ion binding"/>
    <property type="evidence" value="ECO:0007669"/>
    <property type="project" value="UniProtKB-KW"/>
</dbReference>